<name>A0ABD2NY80_9CUCU</name>
<gene>
    <name evidence="1" type="ORF">HHI36_006465</name>
</gene>
<comment type="caution">
    <text evidence="1">The sequence shown here is derived from an EMBL/GenBank/DDBJ whole genome shotgun (WGS) entry which is preliminary data.</text>
</comment>
<proteinExistence type="predicted"/>
<dbReference type="AlphaFoldDB" id="A0ABD2NY80"/>
<evidence type="ECO:0000313" key="2">
    <source>
        <dbReference type="Proteomes" id="UP001516400"/>
    </source>
</evidence>
<keyword evidence="2" id="KW-1185">Reference proteome</keyword>
<dbReference type="EMBL" id="JABFTP020000144">
    <property type="protein sequence ID" value="KAL3283317.1"/>
    <property type="molecule type" value="Genomic_DNA"/>
</dbReference>
<protein>
    <submittedName>
        <fullName evidence="1">Uncharacterized protein</fullName>
    </submittedName>
</protein>
<organism evidence="1 2">
    <name type="scientific">Cryptolaemus montrouzieri</name>
    <dbReference type="NCBI Taxonomy" id="559131"/>
    <lineage>
        <taxon>Eukaryota</taxon>
        <taxon>Metazoa</taxon>
        <taxon>Ecdysozoa</taxon>
        <taxon>Arthropoda</taxon>
        <taxon>Hexapoda</taxon>
        <taxon>Insecta</taxon>
        <taxon>Pterygota</taxon>
        <taxon>Neoptera</taxon>
        <taxon>Endopterygota</taxon>
        <taxon>Coleoptera</taxon>
        <taxon>Polyphaga</taxon>
        <taxon>Cucujiformia</taxon>
        <taxon>Coccinelloidea</taxon>
        <taxon>Coccinellidae</taxon>
        <taxon>Scymninae</taxon>
        <taxon>Scymnini</taxon>
        <taxon>Cryptolaemus</taxon>
    </lineage>
</organism>
<dbReference type="Proteomes" id="UP001516400">
    <property type="component" value="Unassembled WGS sequence"/>
</dbReference>
<reference evidence="1 2" key="1">
    <citation type="journal article" date="2021" name="BMC Biol.">
        <title>Horizontally acquired antibacterial genes associated with adaptive radiation of ladybird beetles.</title>
        <authorList>
            <person name="Li H.S."/>
            <person name="Tang X.F."/>
            <person name="Huang Y.H."/>
            <person name="Xu Z.Y."/>
            <person name="Chen M.L."/>
            <person name="Du X.Y."/>
            <person name="Qiu B.Y."/>
            <person name="Chen P.T."/>
            <person name="Zhang W."/>
            <person name="Slipinski A."/>
            <person name="Escalona H.E."/>
            <person name="Waterhouse R.M."/>
            <person name="Zwick A."/>
            <person name="Pang H."/>
        </authorList>
    </citation>
    <scope>NUCLEOTIDE SEQUENCE [LARGE SCALE GENOMIC DNA]</scope>
    <source>
        <strain evidence="1">SYSU2018</strain>
    </source>
</reference>
<evidence type="ECO:0000313" key="1">
    <source>
        <dbReference type="EMBL" id="KAL3283317.1"/>
    </source>
</evidence>
<sequence length="99" mass="10928">MLEVNNEYMTDPIEIINEFNEYIVGVDPAIIQTLEEGNANREAPYGEIHNLSSLFLTVVDEYEIEKALSEVKAGTAAGYDGIKKSDVDCFSTEVLPILG</sequence>
<accession>A0ABD2NY80</accession>